<evidence type="ECO:0000256" key="1">
    <source>
        <dbReference type="SAM" id="MobiDB-lite"/>
    </source>
</evidence>
<organism evidence="2 3">
    <name type="scientific">Oedothorax gibbosus</name>
    <dbReference type="NCBI Taxonomy" id="931172"/>
    <lineage>
        <taxon>Eukaryota</taxon>
        <taxon>Metazoa</taxon>
        <taxon>Ecdysozoa</taxon>
        <taxon>Arthropoda</taxon>
        <taxon>Chelicerata</taxon>
        <taxon>Arachnida</taxon>
        <taxon>Araneae</taxon>
        <taxon>Araneomorphae</taxon>
        <taxon>Entelegynae</taxon>
        <taxon>Araneoidea</taxon>
        <taxon>Linyphiidae</taxon>
        <taxon>Erigoninae</taxon>
        <taxon>Oedothorax</taxon>
    </lineage>
</organism>
<feature type="region of interest" description="Disordered" evidence="1">
    <location>
        <begin position="160"/>
        <end position="181"/>
    </location>
</feature>
<feature type="compositionally biased region" description="Low complexity" evidence="1">
    <location>
        <begin position="868"/>
        <end position="878"/>
    </location>
</feature>
<feature type="compositionally biased region" description="Polar residues" evidence="1">
    <location>
        <begin position="412"/>
        <end position="423"/>
    </location>
</feature>
<dbReference type="EMBL" id="JAFNEN010000110">
    <property type="protein sequence ID" value="KAG8194029.1"/>
    <property type="molecule type" value="Genomic_DNA"/>
</dbReference>
<feature type="region of interest" description="Disordered" evidence="1">
    <location>
        <begin position="1"/>
        <end position="21"/>
    </location>
</feature>
<keyword evidence="3" id="KW-1185">Reference proteome</keyword>
<feature type="compositionally biased region" description="Polar residues" evidence="1">
    <location>
        <begin position="1077"/>
        <end position="1086"/>
    </location>
</feature>
<evidence type="ECO:0000313" key="2">
    <source>
        <dbReference type="EMBL" id="KAG8194029.1"/>
    </source>
</evidence>
<feature type="region of interest" description="Disordered" evidence="1">
    <location>
        <begin position="412"/>
        <end position="436"/>
    </location>
</feature>
<feature type="compositionally biased region" description="Polar residues" evidence="1">
    <location>
        <begin position="770"/>
        <end position="779"/>
    </location>
</feature>
<evidence type="ECO:0008006" key="4">
    <source>
        <dbReference type="Google" id="ProtNLM"/>
    </source>
</evidence>
<comment type="caution">
    <text evidence="2">The sequence shown here is derived from an EMBL/GenBank/DDBJ whole genome shotgun (WGS) entry which is preliminary data.</text>
</comment>
<feature type="compositionally biased region" description="Polar residues" evidence="1">
    <location>
        <begin position="304"/>
        <end position="317"/>
    </location>
</feature>
<accession>A0AAV6VBQ9</accession>
<proteinExistence type="predicted"/>
<evidence type="ECO:0000313" key="3">
    <source>
        <dbReference type="Proteomes" id="UP000827092"/>
    </source>
</evidence>
<feature type="region of interest" description="Disordered" evidence="1">
    <location>
        <begin position="1057"/>
        <end position="1086"/>
    </location>
</feature>
<feature type="region of interest" description="Disordered" evidence="1">
    <location>
        <begin position="769"/>
        <end position="806"/>
    </location>
</feature>
<protein>
    <recommendedName>
        <fullName evidence="4">PWWP domain-containing protein</fullName>
    </recommendedName>
</protein>
<reference evidence="2 3" key="1">
    <citation type="journal article" date="2022" name="Nat. Ecol. Evol.">
        <title>A masculinizing supergene underlies an exaggerated male reproductive morph in a spider.</title>
        <authorList>
            <person name="Hendrickx F."/>
            <person name="De Corte Z."/>
            <person name="Sonet G."/>
            <person name="Van Belleghem S.M."/>
            <person name="Kostlbacher S."/>
            <person name="Vangestel C."/>
        </authorList>
    </citation>
    <scope>NUCLEOTIDE SEQUENCE [LARGE SCALE GENOMIC DNA]</scope>
    <source>
        <strain evidence="2">W744_W776</strain>
    </source>
</reference>
<dbReference type="Proteomes" id="UP000827092">
    <property type="component" value="Unassembled WGS sequence"/>
</dbReference>
<sequence length="1410" mass="158799">MESSEQFPAHVDVKPSIDSYPDEERVVDLHTRNPDDSDGGSVIDLAGLGSATEHYIELNGQQLLVQRSAVDGEYFVLVPEGYTIQTIPQNSGEDSIAVEEVCPDLDHEEKEVLKMEEMEEGGDRGQIDHQLESIGNLTIKEVSNGVAYVPDTFLSLMTSSEGRVKQEKSMPDLSPENTKDNYDLVSQSNDEVLEKASLTAGGPGVLSSPIYPASETEEDTATDLVSEHDSKSGCSLIIADREGSEEPTVEEKQTSFAGISIPGSLGNTVSVIHTTSTTYDTNDIDGRIENSNDIDEENEPDISTVDNELSQDSTTDLPTHFSHDNRLNKNEELLNQDDDSESSQTCGLDLTKESNVVCLPHDDTLSAIDHPRSRYGIMDSLVKDKNKSYYDMKATHESDDIKYQGSDVNEDTLYSSSTSTNVTEDGGYINENNSNSIDCNTVEEAPKLEFSNEKLNPEPESSSLLDNTKSIENCVDDDSSRHSDNVHINNENEDDLYNKKKCSNLLTVNDNSNSKNSLLSEIASSPQMLNPDETVLNSRQKVTNVIDTCNFDDATTEAENDSSLLLIQQDENKKTEEEINSKNSASEDINQINNYKETSSQKISFHNALNILDKEESTGKEICDVEFDGSADLFNNSEGIEDNDKLSKGLLEKPEKNGSFVVEHQEVINDLPEVLDKEKSLDESSLSKVNVEEDMMDNEESFVKTPKRVYFNKRKLKQNKETQKGMTLFSSADSSENGTKSPFDVGIHKETKNTWTDSNKEIAMEEDIPSNVQSRVSTTYKRKRKPNVALLPKKRSMRSSGQLNVDEPMDNEALADTLSCNVNGQDSEEANWGAILMETEFSSKAGADEPLAESSVKPTEVSDKPSTEESTSPISSQPSRERKKPSWFKMADAKKQQPTSGKQFDKLIKSPSTKVKLDKATDKKKLTARIKKQMMSICDSQEIYIPSKKRGRPKTKDNKISEIRKAFNNDSENPKKCKIKYVNEWCEESCKILAAKRAALYLERTYSCAQCSFIATCVNSLLCHYKFCPSSLETFQYSAKKANDPNKRQLLRGDGACENVNTSRDKTKQKRIRDNSSKSTENCQDQPDISTSLASIVNDIDKDDDIDDKAERKFGFGERDVVWIKRGRYHWPALVWEISENETLFYVIDSPDHVEPLKLKTQSFKKLLHTFDDVSWTHKMLENSKKMPGTNLNYVKAIQKANSYINRTKVLVDDDFDVKKYFNIVDSKKKRIAKGEKILQKKRLMKNSQKSAKTAKIILQEEDSLEKLITDAPHHEISEKSTDDLDIEKVMECIWQNQCNEHVLKLYWKQIPSKRHSLFEEDESAKDLEDMSWFGPLKNDSVTQLKLYDHFYELYKEKTKGPSNASYIYKVWIPEGIIKAISLVNNINLDEAELIFLKEDAFEDKDSSSL</sequence>
<feature type="region of interest" description="Disordered" evidence="1">
    <location>
        <begin position="282"/>
        <end position="327"/>
    </location>
</feature>
<name>A0AAV6VBQ9_9ARAC</name>
<feature type="region of interest" description="Disordered" evidence="1">
    <location>
        <begin position="844"/>
        <end position="908"/>
    </location>
</feature>
<feature type="compositionally biased region" description="Basic residues" evidence="1">
    <location>
        <begin position="780"/>
        <end position="797"/>
    </location>
</feature>
<gene>
    <name evidence="2" type="ORF">JTE90_028373</name>
</gene>